<dbReference type="EMBL" id="LAZR01006076">
    <property type="protein sequence ID" value="KKM94916.1"/>
    <property type="molecule type" value="Genomic_DNA"/>
</dbReference>
<reference evidence="1" key="1">
    <citation type="journal article" date="2015" name="Nature">
        <title>Complex archaea that bridge the gap between prokaryotes and eukaryotes.</title>
        <authorList>
            <person name="Spang A."/>
            <person name="Saw J.H."/>
            <person name="Jorgensen S.L."/>
            <person name="Zaremba-Niedzwiedzka K."/>
            <person name="Martijn J."/>
            <person name="Lind A.E."/>
            <person name="van Eijk R."/>
            <person name="Schleper C."/>
            <person name="Guy L."/>
            <person name="Ettema T.J."/>
        </authorList>
    </citation>
    <scope>NUCLEOTIDE SEQUENCE</scope>
</reference>
<organism evidence="1">
    <name type="scientific">marine sediment metagenome</name>
    <dbReference type="NCBI Taxonomy" id="412755"/>
    <lineage>
        <taxon>unclassified sequences</taxon>
        <taxon>metagenomes</taxon>
        <taxon>ecological metagenomes</taxon>
    </lineage>
</organism>
<comment type="caution">
    <text evidence="1">The sequence shown here is derived from an EMBL/GenBank/DDBJ whole genome shotgun (WGS) entry which is preliminary data.</text>
</comment>
<evidence type="ECO:0000313" key="1">
    <source>
        <dbReference type="EMBL" id="KKM94916.1"/>
    </source>
</evidence>
<accession>A0A0F9M6I2</accession>
<name>A0A0F9M6I2_9ZZZZ</name>
<gene>
    <name evidence="1" type="ORF">LCGC14_1193450</name>
</gene>
<proteinExistence type="predicted"/>
<protein>
    <submittedName>
        <fullName evidence="1">Uncharacterized protein</fullName>
    </submittedName>
</protein>
<dbReference type="AlphaFoldDB" id="A0A0F9M6I2"/>
<sequence length="44" mass="5529">MNGRLGKKVRRLMKRAWGEFYKDIYDQPFRVRFLIAWAIVWKKR</sequence>